<dbReference type="SUPFAM" id="SSF55811">
    <property type="entry name" value="Nudix"/>
    <property type="match status" value="1"/>
</dbReference>
<evidence type="ECO:0000259" key="15">
    <source>
        <dbReference type="SMART" id="SM00478"/>
    </source>
</evidence>
<dbReference type="Pfam" id="PF14815">
    <property type="entry name" value="NUDIX_4"/>
    <property type="match status" value="1"/>
</dbReference>
<dbReference type="RefSeq" id="WP_091362687.1">
    <property type="nucleotide sequence ID" value="NZ_FMXA01000003.1"/>
</dbReference>
<sequence length="349" mass="40175">MTDTTWVKVLMDWSAQLERELPWREKSPRDPYRVWISEIMLQQTRTEAVKPYFNTWMEKFPTVHALAEASEAEVLHAWQGLGYYSRARNIHAAAREMDSHYGGRVPDELKVVESLPGIGSYTAGAILSIAYGKRTSAVDGNVLRIYARLYGIEEDILKAKGRRQVMNCVEQTLPEDAGSFNEALMDLGQEVCIPRFPRCSECPIASWCRAHREGKEKELPVRTKKKRQETLYLAAALILRHGAFLMHKRPEKGMLASMWEFPMVLAHTPEEAERELGRRWNCRLEGPVWKHRHVFSHRIWNMNAYVAAPAVQEPMGKDYAFFTPEEYRNIPLAGPHARLAAWAEKLVLE</sequence>
<dbReference type="CDD" id="cd00056">
    <property type="entry name" value="ENDO3c"/>
    <property type="match status" value="1"/>
</dbReference>
<comment type="function">
    <text evidence="2">Adenine glycosylase active on G-A mispairs. MutY also corrects error-prone DNA synthesis past GO lesions which are due to the oxidatively damaged form of guanine: 7,8-dihydro-8-oxoguanine (8-oxo-dGTP).</text>
</comment>
<dbReference type="FunFam" id="1.10.340.30:FF:000002">
    <property type="entry name" value="Adenine DNA glycosylase"/>
    <property type="match status" value="1"/>
</dbReference>
<evidence type="ECO:0000256" key="2">
    <source>
        <dbReference type="ARBA" id="ARBA00002933"/>
    </source>
</evidence>
<dbReference type="AlphaFoldDB" id="A0A1G5UUP1"/>
<dbReference type="GO" id="GO:0000701">
    <property type="term" value="F:purine-specific mismatch base pair DNA N-glycosylase activity"/>
    <property type="evidence" value="ECO:0007669"/>
    <property type="project" value="UniProtKB-EC"/>
</dbReference>
<organism evidence="16 17">
    <name type="scientific">Allisonella histaminiformans</name>
    <dbReference type="NCBI Taxonomy" id="209880"/>
    <lineage>
        <taxon>Bacteria</taxon>
        <taxon>Bacillati</taxon>
        <taxon>Bacillota</taxon>
        <taxon>Negativicutes</taxon>
        <taxon>Veillonellales</taxon>
        <taxon>Veillonellaceae</taxon>
        <taxon>Allisonella</taxon>
    </lineage>
</organism>
<gene>
    <name evidence="16" type="ORF">SAMN02910343_00091</name>
</gene>
<evidence type="ECO:0000256" key="6">
    <source>
        <dbReference type="ARBA" id="ARBA00022485"/>
    </source>
</evidence>
<keyword evidence="11" id="KW-0411">Iron-sulfur</keyword>
<dbReference type="CDD" id="cd03431">
    <property type="entry name" value="NUDIX_DNA_Glycosylase_C-MutY"/>
    <property type="match status" value="1"/>
</dbReference>
<dbReference type="Proteomes" id="UP000199689">
    <property type="component" value="Unassembled WGS sequence"/>
</dbReference>
<dbReference type="STRING" id="209880.SAMN02910343_00091"/>
<dbReference type="EMBL" id="FMXA01000003">
    <property type="protein sequence ID" value="SDA37331.1"/>
    <property type="molecule type" value="Genomic_DNA"/>
</dbReference>
<dbReference type="GeneID" id="87755147"/>
<name>A0A1G5UUP1_9FIRM</name>
<dbReference type="InterPro" id="IPR003265">
    <property type="entry name" value="HhH-GPD_domain"/>
</dbReference>
<dbReference type="OrthoDB" id="9802365at2"/>
<evidence type="ECO:0000256" key="10">
    <source>
        <dbReference type="ARBA" id="ARBA00023004"/>
    </source>
</evidence>
<dbReference type="GO" id="GO:0046872">
    <property type="term" value="F:metal ion binding"/>
    <property type="evidence" value="ECO:0007669"/>
    <property type="project" value="UniProtKB-UniRule"/>
</dbReference>
<dbReference type="InterPro" id="IPR011257">
    <property type="entry name" value="DNA_glycosylase"/>
</dbReference>
<dbReference type="InterPro" id="IPR015797">
    <property type="entry name" value="NUDIX_hydrolase-like_dom_sf"/>
</dbReference>
<proteinExistence type="inferred from homology"/>
<dbReference type="Gene3D" id="3.90.79.10">
    <property type="entry name" value="Nucleoside Triphosphate Pyrophosphohydrolase"/>
    <property type="match status" value="1"/>
</dbReference>
<dbReference type="SUPFAM" id="SSF48150">
    <property type="entry name" value="DNA-glycosylase"/>
    <property type="match status" value="1"/>
</dbReference>
<evidence type="ECO:0000256" key="11">
    <source>
        <dbReference type="ARBA" id="ARBA00023014"/>
    </source>
</evidence>
<dbReference type="GO" id="GO:0051539">
    <property type="term" value="F:4 iron, 4 sulfur cluster binding"/>
    <property type="evidence" value="ECO:0007669"/>
    <property type="project" value="UniProtKB-UniRule"/>
</dbReference>
<protein>
    <recommendedName>
        <fullName evidence="5 14">Adenine DNA glycosylase</fullName>
        <ecNumber evidence="4 14">3.2.2.31</ecNumber>
    </recommendedName>
</protein>
<keyword evidence="9" id="KW-0378">Hydrolase</keyword>
<dbReference type="PANTHER" id="PTHR42944:SF1">
    <property type="entry name" value="ADENINE DNA GLYCOSYLASE"/>
    <property type="match status" value="1"/>
</dbReference>
<evidence type="ECO:0000256" key="12">
    <source>
        <dbReference type="ARBA" id="ARBA00023204"/>
    </source>
</evidence>
<comment type="similarity">
    <text evidence="3 14">Belongs to the Nth/MutY family.</text>
</comment>
<keyword evidence="17" id="KW-1185">Reference proteome</keyword>
<keyword evidence="10 14" id="KW-0408">Iron</keyword>
<dbReference type="PANTHER" id="PTHR42944">
    <property type="entry name" value="ADENINE DNA GLYCOSYLASE"/>
    <property type="match status" value="1"/>
</dbReference>
<keyword evidence="13 14" id="KW-0326">Glycosidase</keyword>
<dbReference type="GO" id="GO:0032357">
    <property type="term" value="F:oxidized purine DNA binding"/>
    <property type="evidence" value="ECO:0007669"/>
    <property type="project" value="TreeGrafter"/>
</dbReference>
<comment type="catalytic activity">
    <reaction evidence="1 14">
        <text>Hydrolyzes free adenine bases from 7,8-dihydro-8-oxoguanine:adenine mismatched double-stranded DNA, leaving an apurinic site.</text>
        <dbReference type="EC" id="3.2.2.31"/>
    </reaction>
</comment>
<dbReference type="Gene3D" id="1.10.1670.10">
    <property type="entry name" value="Helix-hairpin-Helix base-excision DNA repair enzymes (C-terminal)"/>
    <property type="match status" value="1"/>
</dbReference>
<dbReference type="InterPro" id="IPR004036">
    <property type="entry name" value="Endonuclease-III-like_CS2"/>
</dbReference>
<dbReference type="InterPro" id="IPR005760">
    <property type="entry name" value="A/G_AdeGlyc_MutY"/>
</dbReference>
<keyword evidence="12" id="KW-0234">DNA repair</keyword>
<reference evidence="16 17" key="1">
    <citation type="submission" date="2016-10" db="EMBL/GenBank/DDBJ databases">
        <authorList>
            <person name="de Groot N.N."/>
        </authorList>
    </citation>
    <scope>NUCLEOTIDE SEQUENCE [LARGE SCALE GENOMIC DNA]</scope>
    <source>
        <strain evidence="16 17">DSM 15230</strain>
    </source>
</reference>
<keyword evidence="7" id="KW-0479">Metal-binding</keyword>
<keyword evidence="8 14" id="KW-0227">DNA damage</keyword>
<evidence type="ECO:0000256" key="7">
    <source>
        <dbReference type="ARBA" id="ARBA00022723"/>
    </source>
</evidence>
<evidence type="ECO:0000256" key="1">
    <source>
        <dbReference type="ARBA" id="ARBA00000843"/>
    </source>
</evidence>
<evidence type="ECO:0000256" key="3">
    <source>
        <dbReference type="ARBA" id="ARBA00008343"/>
    </source>
</evidence>
<evidence type="ECO:0000256" key="5">
    <source>
        <dbReference type="ARBA" id="ARBA00022023"/>
    </source>
</evidence>
<dbReference type="InterPro" id="IPR023170">
    <property type="entry name" value="HhH_base_excis_C"/>
</dbReference>
<dbReference type="GO" id="GO:0034039">
    <property type="term" value="F:8-oxo-7,8-dihydroguanine DNA N-glycosylase activity"/>
    <property type="evidence" value="ECO:0007669"/>
    <property type="project" value="TreeGrafter"/>
</dbReference>
<dbReference type="Pfam" id="PF00730">
    <property type="entry name" value="HhH-GPD"/>
    <property type="match status" value="1"/>
</dbReference>
<comment type="cofactor">
    <cofactor evidence="14">
        <name>[4Fe-4S] cluster</name>
        <dbReference type="ChEBI" id="CHEBI:49883"/>
    </cofactor>
    <text evidence="14">Binds 1 [4Fe-4S] cluster.</text>
</comment>
<dbReference type="InterPro" id="IPR044298">
    <property type="entry name" value="MIG/MutY"/>
</dbReference>
<dbReference type="Gene3D" id="1.10.340.30">
    <property type="entry name" value="Hypothetical protein, domain 2"/>
    <property type="match status" value="1"/>
</dbReference>
<evidence type="ECO:0000256" key="8">
    <source>
        <dbReference type="ARBA" id="ARBA00022763"/>
    </source>
</evidence>
<evidence type="ECO:0000313" key="17">
    <source>
        <dbReference type="Proteomes" id="UP000199689"/>
    </source>
</evidence>
<dbReference type="NCBIfam" id="TIGR01084">
    <property type="entry name" value="mutY"/>
    <property type="match status" value="1"/>
</dbReference>
<dbReference type="SMART" id="SM00478">
    <property type="entry name" value="ENDO3c"/>
    <property type="match status" value="1"/>
</dbReference>
<evidence type="ECO:0000256" key="4">
    <source>
        <dbReference type="ARBA" id="ARBA00012045"/>
    </source>
</evidence>
<dbReference type="GO" id="GO:0035485">
    <property type="term" value="F:adenine/guanine mispair binding"/>
    <property type="evidence" value="ECO:0007669"/>
    <property type="project" value="TreeGrafter"/>
</dbReference>
<feature type="domain" description="HhH-GPD" evidence="15">
    <location>
        <begin position="40"/>
        <end position="190"/>
    </location>
</feature>
<evidence type="ECO:0000256" key="9">
    <source>
        <dbReference type="ARBA" id="ARBA00022801"/>
    </source>
</evidence>
<evidence type="ECO:0000256" key="14">
    <source>
        <dbReference type="RuleBase" id="RU365096"/>
    </source>
</evidence>
<dbReference type="GO" id="GO:0006284">
    <property type="term" value="P:base-excision repair"/>
    <property type="evidence" value="ECO:0007669"/>
    <property type="project" value="UniProtKB-UniRule"/>
</dbReference>
<evidence type="ECO:0000313" key="16">
    <source>
        <dbReference type="EMBL" id="SDA37331.1"/>
    </source>
</evidence>
<dbReference type="EC" id="3.2.2.31" evidence="4 14"/>
<dbReference type="InterPro" id="IPR029119">
    <property type="entry name" value="MutY_C"/>
</dbReference>
<keyword evidence="6" id="KW-0004">4Fe-4S</keyword>
<evidence type="ECO:0000256" key="13">
    <source>
        <dbReference type="ARBA" id="ARBA00023295"/>
    </source>
</evidence>
<dbReference type="GO" id="GO:0006298">
    <property type="term" value="P:mismatch repair"/>
    <property type="evidence" value="ECO:0007669"/>
    <property type="project" value="TreeGrafter"/>
</dbReference>
<dbReference type="PROSITE" id="PS01155">
    <property type="entry name" value="ENDONUCLEASE_III_2"/>
    <property type="match status" value="1"/>
</dbReference>
<accession>A0A1G5UUP1</accession>